<keyword evidence="4 6" id="KW-0028">Amino-acid biosynthesis</keyword>
<keyword evidence="5 6" id="KW-0456">Lyase</keyword>
<name>A0A1Y4T263_9FIRM</name>
<keyword evidence="6" id="KW-0963">Cytoplasm</keyword>
<evidence type="ECO:0000313" key="10">
    <source>
        <dbReference type="Proteomes" id="UP000195305"/>
    </source>
</evidence>
<reference evidence="9 10" key="1">
    <citation type="journal article" date="2018" name="BMC Genomics">
        <title>Whole genome sequencing and function prediction of 133 gut anaerobes isolated from chicken caecum in pure cultures.</title>
        <authorList>
            <person name="Medvecky M."/>
            <person name="Cejkova D."/>
            <person name="Polansky O."/>
            <person name="Karasova D."/>
            <person name="Kubasova T."/>
            <person name="Cizek A."/>
            <person name="Rychlik I."/>
        </authorList>
    </citation>
    <scope>NUCLEOTIDE SEQUENCE [LARGE SCALE GENOMIC DNA]</scope>
    <source>
        <strain evidence="9 10">An13</strain>
    </source>
</reference>
<evidence type="ECO:0000259" key="8">
    <source>
        <dbReference type="Pfam" id="PF14698"/>
    </source>
</evidence>
<dbReference type="InterPro" id="IPR020557">
    <property type="entry name" value="Fumarate_lyase_CS"/>
</dbReference>
<dbReference type="FunFam" id="1.10.275.10:FF:000002">
    <property type="entry name" value="Argininosuccinate lyase"/>
    <property type="match status" value="1"/>
</dbReference>
<evidence type="ECO:0000256" key="5">
    <source>
        <dbReference type="ARBA" id="ARBA00023239"/>
    </source>
</evidence>
<dbReference type="Proteomes" id="UP000195305">
    <property type="component" value="Unassembled WGS sequence"/>
</dbReference>
<dbReference type="Gene3D" id="1.10.275.10">
    <property type="entry name" value="Fumarase/aspartase (N-terminal domain)"/>
    <property type="match status" value="1"/>
</dbReference>
<comment type="pathway">
    <text evidence="1 6">Amino-acid biosynthesis; L-arginine biosynthesis; L-arginine from L-ornithine and carbamoyl phosphate: step 3/3.</text>
</comment>
<evidence type="ECO:0000256" key="3">
    <source>
        <dbReference type="ARBA" id="ARBA00022571"/>
    </source>
</evidence>
<dbReference type="EMBL" id="NFLJ01000003">
    <property type="protein sequence ID" value="OUQ36278.1"/>
    <property type="molecule type" value="Genomic_DNA"/>
</dbReference>
<gene>
    <name evidence="6" type="primary">argH</name>
    <name evidence="9" type="ORF">B5E75_01780</name>
</gene>
<evidence type="ECO:0000256" key="6">
    <source>
        <dbReference type="HAMAP-Rule" id="MF_00006"/>
    </source>
</evidence>
<dbReference type="RefSeq" id="WP_087357080.1">
    <property type="nucleotide sequence ID" value="NZ_NFLJ01000003.1"/>
</dbReference>
<feature type="domain" description="Fumarate lyase N-terminal" evidence="7">
    <location>
        <begin position="6"/>
        <end position="299"/>
    </location>
</feature>
<sequence length="459" mass="52612">MALWAGRFKKEINADVNAFNSSISFDARMYKHDIMGSQAHAKMLAKQGIISRQDLDEILQGLNDILQEIEEGKLLFDPEAEDIHMFIEAELTKRYPVSGKKLHTARSRNDQVALDLRLYTRDEMNDIKNMLIELMKVMIEKAKDHTHTIMCGYTHLQRAQPITFAHHLMAYVEMFYRDYTRLEDCLKRMNVSPLGSGALATTTYPIDRMFVAQELGMDDIMYNSLDGVSDRDYAIELANDLAMIMMHLSRLSEEIILWCSWEFKYIELDDAYATGSSIMPQKKNPDIAELVRGKSARVINHVSTLLTMMKGLPLAYNKDMQEDKETLFDSIDQVKMCLPVFTDMIKTMKVNVERMKECAAKGFINATDCADYLVKKGRAFREAYKTTGQLVAYCIDHDEVLETLPLNVYQSFDEVFDEDIYQAISLLTCIENRKVEGGPAPVTCQKAIERMVKKLEALK</sequence>
<comment type="subcellular location">
    <subcellularLocation>
        <location evidence="6">Cytoplasm</location>
    </subcellularLocation>
</comment>
<evidence type="ECO:0000256" key="4">
    <source>
        <dbReference type="ARBA" id="ARBA00022605"/>
    </source>
</evidence>
<dbReference type="PANTHER" id="PTHR43814">
    <property type="entry name" value="ARGININOSUCCINATE LYASE"/>
    <property type="match status" value="1"/>
</dbReference>
<dbReference type="PROSITE" id="PS00163">
    <property type="entry name" value="FUMARATE_LYASES"/>
    <property type="match status" value="1"/>
</dbReference>
<proteinExistence type="inferred from homology"/>
<dbReference type="GO" id="GO:0005829">
    <property type="term" value="C:cytosol"/>
    <property type="evidence" value="ECO:0007669"/>
    <property type="project" value="TreeGrafter"/>
</dbReference>
<dbReference type="CDD" id="cd01359">
    <property type="entry name" value="Argininosuccinate_lyase"/>
    <property type="match status" value="1"/>
</dbReference>
<dbReference type="Gene3D" id="1.20.200.10">
    <property type="entry name" value="Fumarase/aspartase (Central domain)"/>
    <property type="match status" value="1"/>
</dbReference>
<dbReference type="AlphaFoldDB" id="A0A1Y4T263"/>
<dbReference type="InterPro" id="IPR000362">
    <property type="entry name" value="Fumarate_lyase_fam"/>
</dbReference>
<dbReference type="HAMAP" id="MF_00006">
    <property type="entry name" value="Arg_succ_lyase"/>
    <property type="match status" value="1"/>
</dbReference>
<dbReference type="InterPro" id="IPR029419">
    <property type="entry name" value="Arg_succ_lyase_C"/>
</dbReference>
<dbReference type="EC" id="4.3.2.1" evidence="2 6"/>
<evidence type="ECO:0000313" key="9">
    <source>
        <dbReference type="EMBL" id="OUQ36278.1"/>
    </source>
</evidence>
<dbReference type="InterPro" id="IPR022761">
    <property type="entry name" value="Fumarate_lyase_N"/>
</dbReference>
<dbReference type="GO" id="GO:0004056">
    <property type="term" value="F:argininosuccinate lyase activity"/>
    <property type="evidence" value="ECO:0007669"/>
    <property type="project" value="UniProtKB-UniRule"/>
</dbReference>
<dbReference type="PRINTS" id="PR00149">
    <property type="entry name" value="FUMRATELYASE"/>
</dbReference>
<protein>
    <recommendedName>
        <fullName evidence="2 6">Argininosuccinate lyase</fullName>
        <shortName evidence="6">ASAL</shortName>
        <ecNumber evidence="2 6">4.3.2.1</ecNumber>
    </recommendedName>
    <alternativeName>
        <fullName evidence="6">Arginosuccinase</fullName>
    </alternativeName>
</protein>
<dbReference type="FunFam" id="1.20.200.10:FF:000015">
    <property type="entry name" value="argininosuccinate lyase isoform X2"/>
    <property type="match status" value="1"/>
</dbReference>
<evidence type="ECO:0000259" key="7">
    <source>
        <dbReference type="Pfam" id="PF00206"/>
    </source>
</evidence>
<comment type="catalytic activity">
    <reaction evidence="6">
        <text>2-(N(omega)-L-arginino)succinate = fumarate + L-arginine</text>
        <dbReference type="Rhea" id="RHEA:24020"/>
        <dbReference type="ChEBI" id="CHEBI:29806"/>
        <dbReference type="ChEBI" id="CHEBI:32682"/>
        <dbReference type="ChEBI" id="CHEBI:57472"/>
        <dbReference type="EC" id="4.3.2.1"/>
    </reaction>
</comment>
<evidence type="ECO:0000256" key="1">
    <source>
        <dbReference type="ARBA" id="ARBA00004941"/>
    </source>
</evidence>
<dbReference type="InterPro" id="IPR024083">
    <property type="entry name" value="Fumarase/histidase_N"/>
</dbReference>
<dbReference type="Gene3D" id="1.10.40.30">
    <property type="entry name" value="Fumarase/aspartase (C-terminal domain)"/>
    <property type="match status" value="1"/>
</dbReference>
<comment type="caution">
    <text evidence="9">The sequence shown here is derived from an EMBL/GenBank/DDBJ whole genome shotgun (WGS) entry which is preliminary data.</text>
</comment>
<dbReference type="FunFam" id="1.10.40.30:FF:000001">
    <property type="entry name" value="Argininosuccinate lyase"/>
    <property type="match status" value="1"/>
</dbReference>
<organism evidence="9 10">
    <name type="scientific">Massilimicrobiota timonensis</name>
    <dbReference type="NCBI Taxonomy" id="1776392"/>
    <lineage>
        <taxon>Bacteria</taxon>
        <taxon>Bacillati</taxon>
        <taxon>Bacillota</taxon>
        <taxon>Erysipelotrichia</taxon>
        <taxon>Erysipelotrichales</taxon>
        <taxon>Erysipelotrichaceae</taxon>
        <taxon>Massilimicrobiota</taxon>
    </lineage>
</organism>
<dbReference type="GO" id="GO:0042450">
    <property type="term" value="P:L-arginine biosynthetic process via ornithine"/>
    <property type="evidence" value="ECO:0007669"/>
    <property type="project" value="UniProtKB-UniRule"/>
</dbReference>
<evidence type="ECO:0000256" key="2">
    <source>
        <dbReference type="ARBA" id="ARBA00012338"/>
    </source>
</evidence>
<dbReference type="InterPro" id="IPR009049">
    <property type="entry name" value="Argininosuccinate_lyase"/>
</dbReference>
<dbReference type="PRINTS" id="PR00145">
    <property type="entry name" value="ARGSUCLYASE"/>
</dbReference>
<accession>A0A1Y4T263</accession>
<dbReference type="Pfam" id="PF00206">
    <property type="entry name" value="Lyase_1"/>
    <property type="match status" value="1"/>
</dbReference>
<dbReference type="SUPFAM" id="SSF48557">
    <property type="entry name" value="L-aspartase-like"/>
    <property type="match status" value="1"/>
</dbReference>
<keyword evidence="10" id="KW-1185">Reference proteome</keyword>
<dbReference type="UniPathway" id="UPA00068">
    <property type="reaction ID" value="UER00114"/>
</dbReference>
<dbReference type="Pfam" id="PF14698">
    <property type="entry name" value="ASL_C2"/>
    <property type="match status" value="1"/>
</dbReference>
<keyword evidence="3 6" id="KW-0055">Arginine biosynthesis</keyword>
<dbReference type="NCBIfam" id="TIGR00838">
    <property type="entry name" value="argH"/>
    <property type="match status" value="1"/>
</dbReference>
<comment type="similarity">
    <text evidence="6">Belongs to the lyase 1 family. Argininosuccinate lyase subfamily.</text>
</comment>
<dbReference type="InterPro" id="IPR008948">
    <property type="entry name" value="L-Aspartase-like"/>
</dbReference>
<dbReference type="PANTHER" id="PTHR43814:SF1">
    <property type="entry name" value="ARGININOSUCCINATE LYASE"/>
    <property type="match status" value="1"/>
</dbReference>
<feature type="domain" description="Argininosuccinate lyase C-terminal" evidence="8">
    <location>
        <begin position="363"/>
        <end position="431"/>
    </location>
</feature>
<dbReference type="OrthoDB" id="9769623at2"/>